<dbReference type="EMBL" id="HBUF01065005">
    <property type="protein sequence ID" value="CAG6627308.1"/>
    <property type="molecule type" value="Transcribed_RNA"/>
</dbReference>
<dbReference type="EMBL" id="HBUF01065006">
    <property type="protein sequence ID" value="CAG6627309.1"/>
    <property type="molecule type" value="Transcribed_RNA"/>
</dbReference>
<organism evidence="1">
    <name type="scientific">Cacopsylla melanoneura</name>
    <dbReference type="NCBI Taxonomy" id="428564"/>
    <lineage>
        <taxon>Eukaryota</taxon>
        <taxon>Metazoa</taxon>
        <taxon>Ecdysozoa</taxon>
        <taxon>Arthropoda</taxon>
        <taxon>Hexapoda</taxon>
        <taxon>Insecta</taxon>
        <taxon>Pterygota</taxon>
        <taxon>Neoptera</taxon>
        <taxon>Paraneoptera</taxon>
        <taxon>Hemiptera</taxon>
        <taxon>Sternorrhyncha</taxon>
        <taxon>Psylloidea</taxon>
        <taxon>Psyllidae</taxon>
        <taxon>Psyllinae</taxon>
        <taxon>Cacopsylla</taxon>
    </lineage>
</organism>
<dbReference type="AlphaFoldDB" id="A0A8D9AQP2"/>
<dbReference type="EMBL" id="HBUF01583373">
    <property type="protein sequence ID" value="CAG6770973.1"/>
    <property type="molecule type" value="Transcribed_RNA"/>
</dbReference>
<dbReference type="EMBL" id="HBUF01583372">
    <property type="protein sequence ID" value="CAG6770972.1"/>
    <property type="molecule type" value="Transcribed_RNA"/>
</dbReference>
<accession>A0A8D9AQP2</accession>
<sequence>MMDDSGIDSDVRVSTTADTRAGIGVTFPVTDSSTNNSPLCSPKSALKSTTNAIFQQKLGRRIAQCKSQSVDKVILSNNLIPIQRLPVPSATAVTAVRTKRPLVSWASSDSEEEITFFSMGANTKDGKQTLSDTFSINELHLSESDDDLGLLPPTPVVIKPDNCCFRLGRHVRCCIL</sequence>
<dbReference type="EMBL" id="HBUF01245849">
    <property type="protein sequence ID" value="CAG6678439.1"/>
    <property type="molecule type" value="Transcribed_RNA"/>
</dbReference>
<reference evidence="1" key="1">
    <citation type="submission" date="2021-05" db="EMBL/GenBank/DDBJ databases">
        <authorList>
            <person name="Alioto T."/>
            <person name="Alioto T."/>
            <person name="Gomez Garrido J."/>
        </authorList>
    </citation>
    <scope>NUCLEOTIDE SEQUENCE</scope>
</reference>
<evidence type="ECO:0000313" key="1">
    <source>
        <dbReference type="EMBL" id="CAG6770973.1"/>
    </source>
</evidence>
<proteinExistence type="predicted"/>
<protein>
    <submittedName>
        <fullName evidence="1">Uncharacterized protein</fullName>
    </submittedName>
</protein>
<dbReference type="EMBL" id="HBUF01404322">
    <property type="protein sequence ID" value="CAG6737706.1"/>
    <property type="molecule type" value="Transcribed_RNA"/>
</dbReference>
<name>A0A8D9AQP2_9HEMI</name>